<feature type="region of interest" description="Disordered" evidence="1">
    <location>
        <begin position="63"/>
        <end position="118"/>
    </location>
</feature>
<evidence type="ECO:0000256" key="1">
    <source>
        <dbReference type="SAM" id="MobiDB-lite"/>
    </source>
</evidence>
<protein>
    <submittedName>
        <fullName evidence="2">Uncharacterized protein</fullName>
    </submittedName>
</protein>
<evidence type="ECO:0000313" key="2">
    <source>
        <dbReference type="EMBL" id="RCI17325.1"/>
    </source>
</evidence>
<sequence length="256" mass="28376">MTRLRATYDVTSGRKGYAYKRPSAAPIDLCILWTPPTVSWIIAFFSFVISTDGCQKELRSLFSPKPLHPHQREEKTHKDSKHTENKTNIFDTTKRISEPESSTPTLRRTTAGGKTCPSISQPTRAAAFSWNPPLFPNPASPPQLRLTPRQGPYNYDAITDLRLGPSSATNDSHASLLDRSRALSHVVHLSQRIPHFHHLVTTPAALCLFEESPERKGAIAAGKLAPLHYPPSNGGRRSKAFNSRESPRPAPGNNTR</sequence>
<dbReference type="AlphaFoldDB" id="A0A367LS94"/>
<keyword evidence="3" id="KW-1185">Reference proteome</keyword>
<proteinExistence type="predicted"/>
<dbReference type="EMBL" id="LKCN02000001">
    <property type="protein sequence ID" value="RCI17325.1"/>
    <property type="molecule type" value="Genomic_DNA"/>
</dbReference>
<evidence type="ECO:0000313" key="3">
    <source>
        <dbReference type="Proteomes" id="UP000253664"/>
    </source>
</evidence>
<feature type="compositionally biased region" description="Basic and acidic residues" evidence="1">
    <location>
        <begin position="70"/>
        <end position="85"/>
    </location>
</feature>
<accession>A0A367LS94</accession>
<feature type="compositionally biased region" description="Polar residues" evidence="1">
    <location>
        <begin position="99"/>
        <end position="108"/>
    </location>
</feature>
<gene>
    <name evidence="2" type="ORF">L249_2873</name>
</gene>
<name>A0A367LS94_9HYPO</name>
<organism evidence="2 3">
    <name type="scientific">Ophiocordyceps polyrhachis-furcata BCC 54312</name>
    <dbReference type="NCBI Taxonomy" id="1330021"/>
    <lineage>
        <taxon>Eukaryota</taxon>
        <taxon>Fungi</taxon>
        <taxon>Dikarya</taxon>
        <taxon>Ascomycota</taxon>
        <taxon>Pezizomycotina</taxon>
        <taxon>Sordariomycetes</taxon>
        <taxon>Hypocreomycetidae</taxon>
        <taxon>Hypocreales</taxon>
        <taxon>Ophiocordycipitaceae</taxon>
        <taxon>Ophiocordyceps</taxon>
    </lineage>
</organism>
<reference evidence="2 3" key="1">
    <citation type="journal article" date="2015" name="BMC Genomics">
        <title>Insights from the genome of Ophiocordyceps polyrhachis-furcata to pathogenicity and host specificity in insect fungi.</title>
        <authorList>
            <person name="Wichadakul D."/>
            <person name="Kobmoo N."/>
            <person name="Ingsriswang S."/>
            <person name="Tangphatsornruang S."/>
            <person name="Chantasingh D."/>
            <person name="Luangsa-ard J.J."/>
            <person name="Eurwilaichitr L."/>
        </authorList>
    </citation>
    <scope>NUCLEOTIDE SEQUENCE [LARGE SCALE GENOMIC DNA]</scope>
    <source>
        <strain evidence="2 3">BCC 54312</strain>
    </source>
</reference>
<feature type="non-terminal residue" evidence="2">
    <location>
        <position position="256"/>
    </location>
</feature>
<comment type="caution">
    <text evidence="2">The sequence shown here is derived from an EMBL/GenBank/DDBJ whole genome shotgun (WGS) entry which is preliminary data.</text>
</comment>
<feature type="region of interest" description="Disordered" evidence="1">
    <location>
        <begin position="220"/>
        <end position="256"/>
    </location>
</feature>
<dbReference type="Proteomes" id="UP000253664">
    <property type="component" value="Unassembled WGS sequence"/>
</dbReference>